<comment type="caution">
    <text evidence="2">The sequence shown here is derived from an EMBL/GenBank/DDBJ whole genome shotgun (WGS) entry which is preliminary data.</text>
</comment>
<gene>
    <name evidence="2" type="ORF">HR15_07080</name>
</gene>
<dbReference type="RefSeq" id="WP_004584157.1">
    <property type="nucleotide sequence ID" value="NZ_JASBZW010000007.1"/>
</dbReference>
<dbReference type="Proteomes" id="UP000030146">
    <property type="component" value="Unassembled WGS sequence"/>
</dbReference>
<dbReference type="InterPro" id="IPR029087">
    <property type="entry name" value="Imm17"/>
</dbReference>
<dbReference type="AlphaFoldDB" id="A0A099X1Y9"/>
<evidence type="ECO:0000313" key="3">
    <source>
        <dbReference type="Proteomes" id="UP000030146"/>
    </source>
</evidence>
<dbReference type="Pfam" id="PF15562">
    <property type="entry name" value="Imm17"/>
    <property type="match status" value="1"/>
</dbReference>
<keyword evidence="1" id="KW-0472">Membrane</keyword>
<proteinExistence type="predicted"/>
<feature type="transmembrane region" description="Helical" evidence="1">
    <location>
        <begin position="55"/>
        <end position="73"/>
    </location>
</feature>
<name>A0A099X1Y9_9PORP</name>
<keyword evidence="3" id="KW-1185">Reference proteome</keyword>
<organism evidence="2 3">
    <name type="scientific">Porphyromonas gulae</name>
    <dbReference type="NCBI Taxonomy" id="111105"/>
    <lineage>
        <taxon>Bacteria</taxon>
        <taxon>Pseudomonadati</taxon>
        <taxon>Bacteroidota</taxon>
        <taxon>Bacteroidia</taxon>
        <taxon>Bacteroidales</taxon>
        <taxon>Porphyromonadaceae</taxon>
        <taxon>Porphyromonas</taxon>
    </lineage>
</organism>
<dbReference type="GeneID" id="57238933"/>
<dbReference type="EMBL" id="JRAK01000091">
    <property type="protein sequence ID" value="KGN87135.1"/>
    <property type="molecule type" value="Genomic_DNA"/>
</dbReference>
<keyword evidence="1" id="KW-1133">Transmembrane helix</keyword>
<evidence type="ECO:0000313" key="2">
    <source>
        <dbReference type="EMBL" id="KGN87135.1"/>
    </source>
</evidence>
<sequence length="75" mass="8227">MPAPMSFVIRDFYLILFAIVGLVSLLTALLCPDWLLSSRGARIWINAFGKRGARIFYIIIGVALLSAAAFGLIKL</sequence>
<accession>A0A099X1Y9</accession>
<keyword evidence="1" id="KW-0812">Transmembrane</keyword>
<evidence type="ECO:0008006" key="4">
    <source>
        <dbReference type="Google" id="ProtNLM"/>
    </source>
</evidence>
<evidence type="ECO:0000256" key="1">
    <source>
        <dbReference type="SAM" id="Phobius"/>
    </source>
</evidence>
<feature type="transmembrane region" description="Helical" evidence="1">
    <location>
        <begin position="12"/>
        <end position="35"/>
    </location>
</feature>
<protein>
    <recommendedName>
        <fullName evidence="4">Immunity protein 17</fullName>
    </recommendedName>
</protein>
<reference evidence="2 3" key="1">
    <citation type="submission" date="2014-08" db="EMBL/GenBank/DDBJ databases">
        <title>Porphyromonas gulae strain:COT-052_OH3439 Genome sequencing.</title>
        <authorList>
            <person name="Wallis C."/>
            <person name="Deusch O."/>
            <person name="O'Flynn C."/>
            <person name="Davis I."/>
            <person name="Jospin G."/>
            <person name="Darling A.E."/>
            <person name="Coil D.A."/>
            <person name="Alexiev A."/>
            <person name="Horsfall A."/>
            <person name="Kirkwood N."/>
            <person name="Harris S."/>
            <person name="Eisen J.A."/>
        </authorList>
    </citation>
    <scope>NUCLEOTIDE SEQUENCE [LARGE SCALE GENOMIC DNA]</scope>
    <source>
        <strain evidence="3">COT-052 OH3439</strain>
    </source>
</reference>